<gene>
    <name evidence="9" type="ORF">MNBD_ALPHA12-1714</name>
</gene>
<feature type="domain" description="RCK C-terminal" evidence="8">
    <location>
        <begin position="208"/>
        <end position="293"/>
    </location>
</feature>
<keyword evidence="4" id="KW-0677">Repeat</keyword>
<organism evidence="9">
    <name type="scientific">hydrothermal vent metagenome</name>
    <dbReference type="NCBI Taxonomy" id="652676"/>
    <lineage>
        <taxon>unclassified sequences</taxon>
        <taxon>metagenomes</taxon>
        <taxon>ecological metagenomes</taxon>
    </lineage>
</organism>
<evidence type="ECO:0000256" key="1">
    <source>
        <dbReference type="ARBA" id="ARBA00004141"/>
    </source>
</evidence>
<dbReference type="GO" id="GO:0006813">
    <property type="term" value="P:potassium ion transport"/>
    <property type="evidence" value="ECO:0007669"/>
    <property type="project" value="InterPro"/>
</dbReference>
<dbReference type="CDD" id="cd01115">
    <property type="entry name" value="SLC13_permease"/>
    <property type="match status" value="1"/>
</dbReference>
<evidence type="ECO:0000256" key="5">
    <source>
        <dbReference type="ARBA" id="ARBA00022989"/>
    </source>
</evidence>
<feature type="transmembrane region" description="Helical" evidence="7">
    <location>
        <begin position="52"/>
        <end position="70"/>
    </location>
</feature>
<dbReference type="InterPro" id="IPR004680">
    <property type="entry name" value="Cit_transptr-like_dom"/>
</dbReference>
<evidence type="ECO:0000256" key="7">
    <source>
        <dbReference type="SAM" id="Phobius"/>
    </source>
</evidence>
<feature type="transmembrane region" description="Helical" evidence="7">
    <location>
        <begin position="569"/>
        <end position="589"/>
    </location>
</feature>
<feature type="transmembrane region" description="Helical" evidence="7">
    <location>
        <begin position="5"/>
        <end position="22"/>
    </location>
</feature>
<feature type="transmembrane region" description="Helical" evidence="7">
    <location>
        <begin position="139"/>
        <end position="160"/>
    </location>
</feature>
<feature type="transmembrane region" description="Helical" evidence="7">
    <location>
        <begin position="446"/>
        <end position="464"/>
    </location>
</feature>
<evidence type="ECO:0000256" key="6">
    <source>
        <dbReference type="ARBA" id="ARBA00023136"/>
    </source>
</evidence>
<dbReference type="Pfam" id="PF03600">
    <property type="entry name" value="CitMHS"/>
    <property type="match status" value="1"/>
</dbReference>
<dbReference type="Pfam" id="PF02080">
    <property type="entry name" value="TrkA_C"/>
    <property type="match status" value="2"/>
</dbReference>
<accession>A0A3B0U3G5</accession>
<feature type="transmembrane region" description="Helical" evidence="7">
    <location>
        <begin position="476"/>
        <end position="496"/>
    </location>
</feature>
<feature type="transmembrane region" description="Helical" evidence="7">
    <location>
        <begin position="28"/>
        <end position="45"/>
    </location>
</feature>
<feature type="transmembrane region" description="Helical" evidence="7">
    <location>
        <begin position="90"/>
        <end position="118"/>
    </location>
</feature>
<keyword evidence="2" id="KW-0813">Transport</keyword>
<dbReference type="SUPFAM" id="SSF116726">
    <property type="entry name" value="TrkA C-terminal domain-like"/>
    <property type="match status" value="2"/>
</dbReference>
<evidence type="ECO:0000259" key="8">
    <source>
        <dbReference type="PROSITE" id="PS51202"/>
    </source>
</evidence>
<feature type="transmembrane region" description="Helical" evidence="7">
    <location>
        <begin position="530"/>
        <end position="548"/>
    </location>
</feature>
<dbReference type="AlphaFoldDB" id="A0A3B0U3G5"/>
<dbReference type="PANTHER" id="PTHR43652">
    <property type="entry name" value="BASIC AMINO ACID ANTIPORTER YFCC-RELATED"/>
    <property type="match status" value="1"/>
</dbReference>
<protein>
    <submittedName>
        <fullName evidence="9">Transporter, sodium/sulfate symporter family</fullName>
    </submittedName>
</protein>
<feature type="transmembrane region" description="Helical" evidence="7">
    <location>
        <begin position="403"/>
        <end position="434"/>
    </location>
</feature>
<proteinExistence type="predicted"/>
<dbReference type="GO" id="GO:0008324">
    <property type="term" value="F:monoatomic cation transmembrane transporter activity"/>
    <property type="evidence" value="ECO:0007669"/>
    <property type="project" value="InterPro"/>
</dbReference>
<dbReference type="EMBL" id="UOEO01000218">
    <property type="protein sequence ID" value="VAW22913.1"/>
    <property type="molecule type" value="Genomic_DNA"/>
</dbReference>
<keyword evidence="5 7" id="KW-1133">Transmembrane helix</keyword>
<dbReference type="PANTHER" id="PTHR43652:SF2">
    <property type="entry name" value="BASIC AMINO ACID ANTIPORTER YFCC-RELATED"/>
    <property type="match status" value="1"/>
</dbReference>
<dbReference type="Gene3D" id="3.30.70.1450">
    <property type="entry name" value="Regulator of K+ conductance, C-terminal domain"/>
    <property type="match status" value="2"/>
</dbReference>
<feature type="transmembrane region" description="Helical" evidence="7">
    <location>
        <begin position="180"/>
        <end position="200"/>
    </location>
</feature>
<dbReference type="PROSITE" id="PS51202">
    <property type="entry name" value="RCK_C"/>
    <property type="match status" value="2"/>
</dbReference>
<feature type="domain" description="RCK C-terminal" evidence="8">
    <location>
        <begin position="299"/>
        <end position="384"/>
    </location>
</feature>
<keyword evidence="3 7" id="KW-0812">Transmembrane</keyword>
<dbReference type="GO" id="GO:0005886">
    <property type="term" value="C:plasma membrane"/>
    <property type="evidence" value="ECO:0007669"/>
    <property type="project" value="TreeGrafter"/>
</dbReference>
<evidence type="ECO:0000256" key="3">
    <source>
        <dbReference type="ARBA" id="ARBA00022692"/>
    </source>
</evidence>
<reference evidence="9" key="1">
    <citation type="submission" date="2018-06" db="EMBL/GenBank/DDBJ databases">
        <authorList>
            <person name="Zhirakovskaya E."/>
        </authorList>
    </citation>
    <scope>NUCLEOTIDE SEQUENCE</scope>
</reference>
<evidence type="ECO:0000313" key="9">
    <source>
        <dbReference type="EMBL" id="VAW22913.1"/>
    </source>
</evidence>
<dbReference type="InterPro" id="IPR006037">
    <property type="entry name" value="RCK_C"/>
</dbReference>
<name>A0A3B0U3G5_9ZZZZ</name>
<sequence>MTAQQIILFSLIILVLVGLLWGRWRYDLVAFCALVAAVILGVVPVEKAFAGFSHEATIIVALVLIISAGLTRSGAVDLLTRIAVDRTRSLGAHITLMGVIGGALSAFMNNVAALALLMPVDIQAARQASRSPARSLMPLSFATILGGMVTLIGTPPNIIIASYRSEALGSSFAMFDFAPVGIVIAIAGLAYIALFGWRLIPIHKGQENPMEDLVSVQDYIAELVVPDTAKIIGEKVRDLDEIAEENDCVILGLVRRGQRLPGRARAQTIAKNDILIIQGTTNALNSLSGAMGIKFQGKAGQIAQLSSDMTLAEAVIVRDSRLVGRSANQIQMLRAYGVSMIGLSRMGKTIKERVRRTRLRAGDILLLLGEASAMTEVFTRLGALPLAERNLAVTRHDKAWGAILMFGGAIVLGAFGFVPLPIALALTAIGLVVFDILPIRELYDSIEWPVIVLLGSMIPLGTALETTGGTQVIAGWLAGATNGLPSWVALTVILVTTMTLSDVLNNTATTVVAAPIAIELAHTLGTNPDAFLMAVAIGASCAFLTPIGHKNNMLILGPGGYRFGDYWRMGLPLEIIVVAVAVPMILLVWPM</sequence>
<dbReference type="InterPro" id="IPR051679">
    <property type="entry name" value="DASS-Related_Transporters"/>
</dbReference>
<evidence type="ECO:0000256" key="2">
    <source>
        <dbReference type="ARBA" id="ARBA00022448"/>
    </source>
</evidence>
<keyword evidence="6 7" id="KW-0472">Membrane</keyword>
<comment type="subcellular location">
    <subcellularLocation>
        <location evidence="1">Membrane</location>
        <topology evidence="1">Multi-pass membrane protein</topology>
    </subcellularLocation>
</comment>
<evidence type="ECO:0000256" key="4">
    <source>
        <dbReference type="ARBA" id="ARBA00022737"/>
    </source>
</evidence>
<dbReference type="InterPro" id="IPR036721">
    <property type="entry name" value="RCK_C_sf"/>
</dbReference>